<reference evidence="6 7" key="1">
    <citation type="submission" date="2018-08" db="EMBL/GenBank/DDBJ databases">
        <title>Genome sequencing of Agrobacterium vitis strain ICMP 10754.</title>
        <authorList>
            <person name="Visnovsky S.B."/>
            <person name="Pitman A.R."/>
        </authorList>
    </citation>
    <scope>NUCLEOTIDE SEQUENCE [LARGE SCALE GENOMIC DNA]</scope>
    <source>
        <strain evidence="6 7">ICMP 10754</strain>
    </source>
</reference>
<dbReference type="Proteomes" id="UP000436911">
    <property type="component" value="Unassembled WGS sequence"/>
</dbReference>
<protein>
    <submittedName>
        <fullName evidence="6">Amino acid permease</fullName>
    </submittedName>
</protein>
<name>A0A120DBT1_AGRVI</name>
<evidence type="ECO:0000256" key="4">
    <source>
        <dbReference type="ARBA" id="ARBA00022989"/>
    </source>
</evidence>
<organism evidence="6 7">
    <name type="scientific">Agrobacterium vitis</name>
    <name type="common">Rhizobium vitis</name>
    <dbReference type="NCBI Taxonomy" id="373"/>
    <lineage>
        <taxon>Bacteria</taxon>
        <taxon>Pseudomonadati</taxon>
        <taxon>Pseudomonadota</taxon>
        <taxon>Alphaproteobacteria</taxon>
        <taxon>Hyphomicrobiales</taxon>
        <taxon>Rhizobiaceae</taxon>
        <taxon>Rhizobium/Agrobacterium group</taxon>
        <taxon>Agrobacterium</taxon>
    </lineage>
</organism>
<gene>
    <name evidence="6" type="ORF">DXT89_15670</name>
</gene>
<comment type="caution">
    <text evidence="6">The sequence shown here is derived from an EMBL/GenBank/DDBJ whole genome shotgun (WGS) entry which is preliminary data.</text>
</comment>
<keyword evidence="2" id="KW-0813">Transport</keyword>
<dbReference type="PANTHER" id="PTHR45649:SF26">
    <property type="entry name" value="OS04G0435100 PROTEIN"/>
    <property type="match status" value="1"/>
</dbReference>
<dbReference type="Gene3D" id="1.20.1740.10">
    <property type="entry name" value="Amino acid/polyamine transporter I"/>
    <property type="match status" value="1"/>
</dbReference>
<evidence type="ECO:0000313" key="7">
    <source>
        <dbReference type="Proteomes" id="UP000436911"/>
    </source>
</evidence>
<dbReference type="GO" id="GO:0016020">
    <property type="term" value="C:membrane"/>
    <property type="evidence" value="ECO:0007669"/>
    <property type="project" value="UniProtKB-SubCell"/>
</dbReference>
<dbReference type="PIRSF" id="PIRSF006060">
    <property type="entry name" value="AA_transporter"/>
    <property type="match status" value="1"/>
</dbReference>
<dbReference type="GeneID" id="60684863"/>
<keyword evidence="5" id="KW-0472">Membrane</keyword>
<dbReference type="InterPro" id="IPR002293">
    <property type="entry name" value="AA/rel_permease1"/>
</dbReference>
<proteinExistence type="predicted"/>
<evidence type="ECO:0000256" key="2">
    <source>
        <dbReference type="ARBA" id="ARBA00022448"/>
    </source>
</evidence>
<dbReference type="GO" id="GO:0022857">
    <property type="term" value="F:transmembrane transporter activity"/>
    <property type="evidence" value="ECO:0007669"/>
    <property type="project" value="InterPro"/>
</dbReference>
<sequence length="523" mass="55763">MTGYSDVDKQEDLHILHSMGYAQELERRMSSFSNFAISFSIICILSGGINSLAQATSGAGGAAIGIGWPLGCLISGVFALGMAQIASAYPTAGGLYHWGSILGNRFTGWVTAWFNLIGLVTVLGAINVGTWGFFAGSIASWFGINVDTTTAGGFANQILFVAAITAAQALINHLGIKLTAKLTDLSGYLIFITAIALTIVCLIGVKTWDFSRIWTFTNYSGTPAGDAPVWPQTGSVWYIFALSLLLPIYTITGYDASAHTSEETIKASESVPKGIISSVFWASLFGYIMLLAFLLAIPDMNEAAAQGWNVFFWTLNSVTHPVVANILYLAIFVAQFICGLATVTSVSRMIYAFSRDGGLPASKALSSVSPKFRTPATAIWVGAVLSVLFVWGASLVTIAGASAYTIVVSCTVIFLFLSFAIPIVLGMKVIGTAKWPKMGPWNMGIGAYRFVGLLVILAMVAIFIIGVQPPNQWALYITVGFLALTALIWVLFEQRRFKGPPIGDEVAKRQAEIAAAEKAVGQG</sequence>
<evidence type="ECO:0000256" key="5">
    <source>
        <dbReference type="ARBA" id="ARBA00023136"/>
    </source>
</evidence>
<comment type="subcellular location">
    <subcellularLocation>
        <location evidence="1">Membrane</location>
        <topology evidence="1">Multi-pass membrane protein</topology>
    </subcellularLocation>
</comment>
<evidence type="ECO:0000256" key="1">
    <source>
        <dbReference type="ARBA" id="ARBA00004141"/>
    </source>
</evidence>
<keyword evidence="4" id="KW-1133">Transmembrane helix</keyword>
<dbReference type="Pfam" id="PF13520">
    <property type="entry name" value="AA_permease_2"/>
    <property type="match status" value="1"/>
</dbReference>
<dbReference type="OrthoDB" id="8274074at2"/>
<evidence type="ECO:0000256" key="3">
    <source>
        <dbReference type="ARBA" id="ARBA00022692"/>
    </source>
</evidence>
<evidence type="ECO:0000313" key="6">
    <source>
        <dbReference type="EMBL" id="KAA3525984.1"/>
    </source>
</evidence>
<dbReference type="RefSeq" id="WP_060717666.1">
    <property type="nucleotide sequence ID" value="NZ_CP055265.1"/>
</dbReference>
<keyword evidence="3" id="KW-0812">Transmembrane</keyword>
<dbReference type="PANTHER" id="PTHR45649">
    <property type="entry name" value="AMINO-ACID PERMEASE BAT1"/>
    <property type="match status" value="1"/>
</dbReference>
<dbReference type="AlphaFoldDB" id="A0A120DBT1"/>
<dbReference type="EMBL" id="QUSG01000008">
    <property type="protein sequence ID" value="KAA3525984.1"/>
    <property type="molecule type" value="Genomic_DNA"/>
</dbReference>
<accession>A0A120DBT1</accession>